<name>A0ABU5V1H0_9GAMM</name>
<sequence>MELEQLKAAWADQARRIDALEATALEAWRQPRQQQVRRRLRGFSALQLGWLLVWIIVTMLAAGFWIAHRDVPHLLLTGLAFHVYGIVAIWVSITRALLALRIDMLDAPVLQRMQQLARLQRFTAATELALGLPWFCLWLLATQWLCVQWLHLDLYRLAPQWFVATLGFGIVAMLASAALARWALRRLPPTHGLQRLLQSLSGHSLARAQQHLRELSTPP</sequence>
<evidence type="ECO:0000313" key="3">
    <source>
        <dbReference type="Proteomes" id="UP001301653"/>
    </source>
</evidence>
<protein>
    <recommendedName>
        <fullName evidence="4">Transmembrane protein</fullName>
    </recommendedName>
</protein>
<feature type="transmembrane region" description="Helical" evidence="1">
    <location>
        <begin position="161"/>
        <end position="184"/>
    </location>
</feature>
<dbReference type="EMBL" id="JAYFUH010000077">
    <property type="protein sequence ID" value="MEA5667198.1"/>
    <property type="molecule type" value="Genomic_DNA"/>
</dbReference>
<keyword evidence="1" id="KW-0812">Transmembrane</keyword>
<evidence type="ECO:0008006" key="4">
    <source>
        <dbReference type="Google" id="ProtNLM"/>
    </source>
</evidence>
<feature type="transmembrane region" description="Helical" evidence="1">
    <location>
        <begin position="48"/>
        <end position="67"/>
    </location>
</feature>
<dbReference type="Proteomes" id="UP001301653">
    <property type="component" value="Unassembled WGS sequence"/>
</dbReference>
<evidence type="ECO:0000256" key="1">
    <source>
        <dbReference type="SAM" id="Phobius"/>
    </source>
</evidence>
<feature type="transmembrane region" description="Helical" evidence="1">
    <location>
        <begin position="121"/>
        <end position="141"/>
    </location>
</feature>
<organism evidence="2 3">
    <name type="scientific">Stenotrophomonas capsici</name>
    <dbReference type="NCBI Taxonomy" id="3110230"/>
    <lineage>
        <taxon>Bacteria</taxon>
        <taxon>Pseudomonadati</taxon>
        <taxon>Pseudomonadota</taxon>
        <taxon>Gammaproteobacteria</taxon>
        <taxon>Lysobacterales</taxon>
        <taxon>Lysobacteraceae</taxon>
        <taxon>Stenotrophomonas</taxon>
    </lineage>
</organism>
<feature type="transmembrane region" description="Helical" evidence="1">
    <location>
        <begin position="79"/>
        <end position="100"/>
    </location>
</feature>
<keyword evidence="3" id="KW-1185">Reference proteome</keyword>
<gene>
    <name evidence="2" type="ORF">VA603_06560</name>
</gene>
<keyword evidence="1" id="KW-0472">Membrane</keyword>
<evidence type="ECO:0000313" key="2">
    <source>
        <dbReference type="EMBL" id="MEA5667198.1"/>
    </source>
</evidence>
<dbReference type="RefSeq" id="WP_323438313.1">
    <property type="nucleotide sequence ID" value="NZ_JAYFUH010000077.1"/>
</dbReference>
<keyword evidence="1" id="KW-1133">Transmembrane helix</keyword>
<proteinExistence type="predicted"/>
<accession>A0ABU5V1H0</accession>
<reference evidence="2 3" key="1">
    <citation type="submission" date="2023-12" db="EMBL/GenBank/DDBJ databases">
        <title>Stenotrophomonas guangdongensis sp. nov., isolated from wilted pepper plants (Capsicum annuum).</title>
        <authorList>
            <person name="Qiu M."/>
            <person name="Li Y."/>
            <person name="Liu Q."/>
            <person name="Zhang X."/>
            <person name="Huang Y."/>
            <person name="Guo R."/>
            <person name="Hu M."/>
            <person name="Zhou J."/>
            <person name="Zhou X."/>
        </authorList>
    </citation>
    <scope>NUCLEOTIDE SEQUENCE [LARGE SCALE GENOMIC DNA]</scope>
    <source>
        <strain evidence="2 3">MH1</strain>
    </source>
</reference>
<comment type="caution">
    <text evidence="2">The sequence shown here is derived from an EMBL/GenBank/DDBJ whole genome shotgun (WGS) entry which is preliminary data.</text>
</comment>